<keyword evidence="1" id="KW-0732">Signal</keyword>
<evidence type="ECO:0000313" key="3">
    <source>
        <dbReference type="Proteomes" id="UP000772618"/>
    </source>
</evidence>
<organism evidence="2 3">
    <name type="scientific">Chryseosolibacter indicus</name>
    <dbReference type="NCBI Taxonomy" id="2782351"/>
    <lineage>
        <taxon>Bacteria</taxon>
        <taxon>Pseudomonadati</taxon>
        <taxon>Bacteroidota</taxon>
        <taxon>Cytophagia</taxon>
        <taxon>Cytophagales</taxon>
        <taxon>Chryseotaleaceae</taxon>
        <taxon>Chryseosolibacter</taxon>
    </lineage>
</organism>
<keyword evidence="3" id="KW-1185">Reference proteome</keyword>
<feature type="chain" id="PRO_5045482104" evidence="1">
    <location>
        <begin position="25"/>
        <end position="159"/>
    </location>
</feature>
<feature type="signal peptide" evidence="1">
    <location>
        <begin position="1"/>
        <end position="24"/>
    </location>
</feature>
<evidence type="ECO:0000256" key="1">
    <source>
        <dbReference type="SAM" id="SignalP"/>
    </source>
</evidence>
<accession>A0ABS5VYP1</accession>
<sequence>MKTFRIIPAMLVALVASVQTPVFAQAWLSFNAVTITPRGKEVMQDNEITPGAKAVGSFYNNPLMINTRPLDYNGFSIESKGELTVIKGDAATGRPEQIPFYLYLRRNGMIIERPKVKYYNTEISDILKESRVGDYLIIEPANAEDWQAKRILKILNGGC</sequence>
<reference evidence="2 3" key="1">
    <citation type="submission" date="2021-05" db="EMBL/GenBank/DDBJ databases">
        <title>A Polyphasic approach of four new species of the genus Ohtaekwangia: Ohtaekwangia histidinii sp. nov., Ohtaekwangia cretensis sp. nov., Ohtaekwangia indiensis sp. nov., Ohtaekwangia reichenbachii sp. nov. from diverse environment.</title>
        <authorList>
            <person name="Octaviana S."/>
        </authorList>
    </citation>
    <scope>NUCLEOTIDE SEQUENCE [LARGE SCALE GENOMIC DNA]</scope>
    <source>
        <strain evidence="2 3">PWU20</strain>
    </source>
</reference>
<name>A0ABS5VYP1_9BACT</name>
<proteinExistence type="predicted"/>
<protein>
    <submittedName>
        <fullName evidence="2">Uncharacterized protein</fullName>
    </submittedName>
</protein>
<dbReference type="EMBL" id="JAHESD010000111">
    <property type="protein sequence ID" value="MBT1706431.1"/>
    <property type="molecule type" value="Genomic_DNA"/>
</dbReference>
<dbReference type="RefSeq" id="WP_254157758.1">
    <property type="nucleotide sequence ID" value="NZ_JAHESD010000111.1"/>
</dbReference>
<gene>
    <name evidence="2" type="ORF">KK060_24345</name>
</gene>
<evidence type="ECO:0000313" key="2">
    <source>
        <dbReference type="EMBL" id="MBT1706431.1"/>
    </source>
</evidence>
<comment type="caution">
    <text evidence="2">The sequence shown here is derived from an EMBL/GenBank/DDBJ whole genome shotgun (WGS) entry which is preliminary data.</text>
</comment>
<dbReference type="Proteomes" id="UP000772618">
    <property type="component" value="Unassembled WGS sequence"/>
</dbReference>